<dbReference type="InterPro" id="IPR013986">
    <property type="entry name" value="DExx_box_DNA_helicase_dom_sf"/>
</dbReference>
<dbReference type="GO" id="GO:0008854">
    <property type="term" value="F:exodeoxyribonuclease V activity"/>
    <property type="evidence" value="ECO:0007669"/>
    <property type="project" value="InterPro"/>
</dbReference>
<reference evidence="11 12" key="1">
    <citation type="journal article" date="2013" name="Genome Announc.">
        <title>Draft genome sequences for three mercury-methylating, sulfate-reducing bacteria.</title>
        <authorList>
            <person name="Brown S.D."/>
            <person name="Hurt R.A.Jr."/>
            <person name="Gilmour C.C."/>
            <person name="Elias D.A."/>
        </authorList>
    </citation>
    <scope>NUCLEOTIDE SEQUENCE [LARGE SCALE GENOMIC DNA]</scope>
    <source>
        <strain evidence="11 12">DSM 2059</strain>
    </source>
</reference>
<evidence type="ECO:0000256" key="2">
    <source>
        <dbReference type="ARBA" id="ARBA00022741"/>
    </source>
</evidence>
<keyword evidence="6" id="KW-0269">Exonuclease</keyword>
<evidence type="ECO:0000256" key="9">
    <source>
        <dbReference type="ARBA" id="ARBA00023204"/>
    </source>
</evidence>
<dbReference type="GO" id="GO:0004386">
    <property type="term" value="F:helicase activity"/>
    <property type="evidence" value="ECO:0007669"/>
    <property type="project" value="UniProtKB-KW"/>
</dbReference>
<dbReference type="GO" id="GO:0003677">
    <property type="term" value="F:DNA binding"/>
    <property type="evidence" value="ECO:0007669"/>
    <property type="project" value="UniProtKB-KW"/>
</dbReference>
<dbReference type="PANTHER" id="PTHR30591">
    <property type="entry name" value="RECBCD ENZYME SUBUNIT RECC"/>
    <property type="match status" value="1"/>
</dbReference>
<dbReference type="Gene3D" id="3.40.50.300">
    <property type="entry name" value="P-loop containing nucleotide triphosphate hydrolases"/>
    <property type="match status" value="2"/>
</dbReference>
<dbReference type="STRING" id="897.B2D07_04410"/>
<gene>
    <name evidence="11" type="ORF">dsmv_0181</name>
</gene>
<keyword evidence="2" id="KW-0547">Nucleotide-binding</keyword>
<comment type="caution">
    <text evidence="11">The sequence shown here is derived from an EMBL/GenBank/DDBJ whole genome shotgun (WGS) entry which is preliminary data.</text>
</comment>
<keyword evidence="7" id="KW-0067">ATP-binding</keyword>
<dbReference type="EMBL" id="ATHJ01000094">
    <property type="protein sequence ID" value="EPR38771.1"/>
    <property type="molecule type" value="Genomic_DNA"/>
</dbReference>
<dbReference type="eggNOG" id="COG1330">
    <property type="taxonomic scope" value="Bacteria"/>
</dbReference>
<dbReference type="Gene3D" id="1.10.10.990">
    <property type="match status" value="1"/>
</dbReference>
<dbReference type="GO" id="GO:0009338">
    <property type="term" value="C:exodeoxyribonuclease V complex"/>
    <property type="evidence" value="ECO:0007669"/>
    <property type="project" value="InterPro"/>
</dbReference>
<dbReference type="Pfam" id="PF17946">
    <property type="entry name" value="RecC_C"/>
    <property type="match status" value="1"/>
</dbReference>
<feature type="domain" description="RecC C-terminal" evidence="10">
    <location>
        <begin position="796"/>
        <end position="1017"/>
    </location>
</feature>
<sequence>MKRFHLFTGNRLEALAAALANTLRRPLADPLTPEIVVVQSLGMERWLSMVLARRHGICANMAFPFPNTFVYSDIFRALLPGLPEHSPFERPVMTWAIMATLPGELGNPDFTPLRHYLDGDAGDLKWFQLAQRIADLYDQYLIFRPDWILDWEAGGGEGWQPALWRRLSEGRQVRHQAALGRSLADILADAPLLSEILPERISVFGISSLPRFHMEILDILSLHREVNLFLMNPCAEYWGDTLSKSEQRRVLRKGREKAVPEADLHIGEQNSLLASLGILGRDFFDMLIAFDPEVVNIFEDPGRETLLACIQSDILNRVDRPSEDAPRQRIPPEDRSITFHVCHSPMREIEVLFDQLLSFFSADETLRPSDILIMMPDIETYAPYIHAVFDRPAGDPKRIPYSIADRGIRSESRLIEAFLDLIDPGDGRMDAAHVTALLERPWIHRKFDLDEAEVDRIRQWIRDVRIRWGVDGPSRAKLGLPDISEHTWRAGLDRLLMGYAMAGKDERTFADILPYDPMEGSETAALGGLLEFTDRLFSHTEQLSIPRPPAEWARFLNEVLDAFFEIDAAAERDAQLIGDAVAELRRTADRALFERPVDIQVIRAYLSGRLDRDAFGFGFITGGVTFCAMLPMRSIPFRIIGLMGMNAADYPRNTPTPGFDLMAAHPKPGDRSRRKDDRYLFLETLLSAREKLYVSYVGQSIRDNGVIPPSVLVSELQDVIERGFIFHDGTNLDTPIITRHRLQAFSPAYFTKATDRDNRLFSYSETNLTTARKLLAERSHLPPFISAGLPEPDDTWRTVDIEHLCRFFGNPHKYLLNHRLGVFLAEREITVEEKEPFDIAGLDRYILAENMVRKHLSGQPPEALFALKRSAGDLPHGRVGEALYEELSVETAAFFKKISGLVGMAAEPPAAIRLDLEGFSLSGRIGEFHGDRRVQHRFATVKAGDQLNTWIRHLALNAAEGPHPRQSVVAGTDKVWKFLPVENAAAHLARLLTLYWEGLQQPLPFFPRSSMAFAEQRRERGKPLETALAAARKSWVGYNGSGEGEDIYYQRCIGDGDPFDEAFQKIALAVFAPLFDHRQEIR</sequence>
<dbReference type="InterPro" id="IPR041500">
    <property type="entry name" value="RecC_C"/>
</dbReference>
<dbReference type="AlphaFoldDB" id="S7TPE8"/>
<dbReference type="Gene3D" id="3.40.50.10930">
    <property type="match status" value="1"/>
</dbReference>
<dbReference type="InterPro" id="IPR011335">
    <property type="entry name" value="Restrct_endonuc-II-like"/>
</dbReference>
<dbReference type="GO" id="GO:0006310">
    <property type="term" value="P:DNA recombination"/>
    <property type="evidence" value="ECO:0007669"/>
    <property type="project" value="TreeGrafter"/>
</dbReference>
<accession>S7TPE8</accession>
<dbReference type="PANTHER" id="PTHR30591:SF1">
    <property type="entry name" value="RECBCD ENZYME SUBUNIT RECC"/>
    <property type="match status" value="1"/>
</dbReference>
<dbReference type="GO" id="GO:0005524">
    <property type="term" value="F:ATP binding"/>
    <property type="evidence" value="ECO:0007669"/>
    <property type="project" value="UniProtKB-KW"/>
</dbReference>
<evidence type="ECO:0000313" key="11">
    <source>
        <dbReference type="EMBL" id="EPR38771.1"/>
    </source>
</evidence>
<evidence type="ECO:0000256" key="8">
    <source>
        <dbReference type="ARBA" id="ARBA00023125"/>
    </source>
</evidence>
<evidence type="ECO:0000256" key="6">
    <source>
        <dbReference type="ARBA" id="ARBA00022839"/>
    </source>
</evidence>
<dbReference type="InterPro" id="IPR006697">
    <property type="entry name" value="RecC"/>
</dbReference>
<dbReference type="OrthoDB" id="9762834at2"/>
<keyword evidence="3" id="KW-0227">DNA damage</keyword>
<dbReference type="InterPro" id="IPR027417">
    <property type="entry name" value="P-loop_NTPase"/>
</dbReference>
<evidence type="ECO:0000313" key="12">
    <source>
        <dbReference type="Proteomes" id="UP000014977"/>
    </source>
</evidence>
<keyword evidence="5" id="KW-0347">Helicase</keyword>
<dbReference type="Gene3D" id="1.10.10.160">
    <property type="match status" value="1"/>
</dbReference>
<dbReference type="RefSeq" id="WP_020876843.1">
    <property type="nucleotide sequence ID" value="NZ_ATHJ01000094.1"/>
</dbReference>
<evidence type="ECO:0000256" key="1">
    <source>
        <dbReference type="ARBA" id="ARBA00022722"/>
    </source>
</evidence>
<dbReference type="SUPFAM" id="SSF52540">
    <property type="entry name" value="P-loop containing nucleoside triphosphate hydrolases"/>
    <property type="match status" value="2"/>
</dbReference>
<dbReference type="Pfam" id="PF04257">
    <property type="entry name" value="Exonuc_V_gamma"/>
    <property type="match status" value="1"/>
</dbReference>
<keyword evidence="8" id="KW-0238">DNA-binding</keyword>
<dbReference type="HAMAP" id="MF_01486">
    <property type="entry name" value="RecC"/>
    <property type="match status" value="1"/>
</dbReference>
<keyword evidence="4" id="KW-0378">Hydrolase</keyword>
<dbReference type="PATRIC" id="fig|1121405.3.peg.2551"/>
<keyword evidence="12" id="KW-1185">Reference proteome</keyword>
<evidence type="ECO:0000256" key="4">
    <source>
        <dbReference type="ARBA" id="ARBA00022801"/>
    </source>
</evidence>
<keyword evidence="1" id="KW-0540">Nuclease</keyword>
<evidence type="ECO:0000256" key="7">
    <source>
        <dbReference type="ARBA" id="ARBA00022840"/>
    </source>
</evidence>
<evidence type="ECO:0000256" key="3">
    <source>
        <dbReference type="ARBA" id="ARBA00022763"/>
    </source>
</evidence>
<protein>
    <submittedName>
        <fullName evidence="11">Exodeoxyribonuclease V, gamma subunit</fullName>
    </submittedName>
</protein>
<dbReference type="GO" id="GO:0006281">
    <property type="term" value="P:DNA repair"/>
    <property type="evidence" value="ECO:0007669"/>
    <property type="project" value="UniProtKB-KW"/>
</dbReference>
<dbReference type="PIRSF" id="PIRSF000980">
    <property type="entry name" value="RecC"/>
    <property type="match status" value="1"/>
</dbReference>
<name>S7TPE8_DESML</name>
<evidence type="ECO:0000259" key="10">
    <source>
        <dbReference type="Pfam" id="PF17946"/>
    </source>
</evidence>
<proteinExistence type="inferred from homology"/>
<dbReference type="NCBIfam" id="TIGR01450">
    <property type="entry name" value="recC"/>
    <property type="match status" value="1"/>
</dbReference>
<keyword evidence="9" id="KW-0234">DNA repair</keyword>
<evidence type="ECO:0000256" key="5">
    <source>
        <dbReference type="ARBA" id="ARBA00022806"/>
    </source>
</evidence>
<organism evidence="11 12">
    <name type="scientific">Desulfococcus multivorans DSM 2059</name>
    <dbReference type="NCBI Taxonomy" id="1121405"/>
    <lineage>
        <taxon>Bacteria</taxon>
        <taxon>Pseudomonadati</taxon>
        <taxon>Thermodesulfobacteriota</taxon>
        <taxon>Desulfobacteria</taxon>
        <taxon>Desulfobacterales</taxon>
        <taxon>Desulfococcaceae</taxon>
        <taxon>Desulfococcus</taxon>
    </lineage>
</organism>
<dbReference type="Proteomes" id="UP000014977">
    <property type="component" value="Unassembled WGS sequence"/>
</dbReference>
<dbReference type="SUPFAM" id="SSF52980">
    <property type="entry name" value="Restriction endonuclease-like"/>
    <property type="match status" value="1"/>
</dbReference>